<dbReference type="EMBL" id="DF846293">
    <property type="protein sequence ID" value="GAT50142.1"/>
    <property type="molecule type" value="Genomic_DNA"/>
</dbReference>
<dbReference type="Proteomes" id="UP000815677">
    <property type="component" value="Unassembled WGS sequence"/>
</dbReference>
<keyword evidence="2" id="KW-1185">Reference proteome</keyword>
<evidence type="ECO:0000313" key="1">
    <source>
        <dbReference type="EMBL" id="GAT50142.1"/>
    </source>
</evidence>
<proteinExistence type="predicted"/>
<name>A0ABQ0LGH3_MYCCL</name>
<gene>
    <name evidence="1" type="ORF">MCHLO_07415</name>
</gene>
<evidence type="ECO:0008006" key="3">
    <source>
        <dbReference type="Google" id="ProtNLM"/>
    </source>
</evidence>
<reference evidence="1" key="1">
    <citation type="submission" date="2014-09" db="EMBL/GenBank/DDBJ databases">
        <title>Genome sequence of the luminous mushroom Mycena chlorophos for searching fungal bioluminescence genes.</title>
        <authorList>
            <person name="Tanaka Y."/>
            <person name="Kasuga D."/>
            <person name="Oba Y."/>
            <person name="Hase S."/>
            <person name="Sato K."/>
            <person name="Oba Y."/>
            <person name="Sakakibara Y."/>
        </authorList>
    </citation>
    <scope>NUCLEOTIDE SEQUENCE</scope>
</reference>
<evidence type="ECO:0000313" key="2">
    <source>
        <dbReference type="Proteomes" id="UP000815677"/>
    </source>
</evidence>
<organism evidence="1 2">
    <name type="scientific">Mycena chlorophos</name>
    <name type="common">Agaric fungus</name>
    <name type="synonym">Agaricus chlorophos</name>
    <dbReference type="NCBI Taxonomy" id="658473"/>
    <lineage>
        <taxon>Eukaryota</taxon>
        <taxon>Fungi</taxon>
        <taxon>Dikarya</taxon>
        <taxon>Basidiomycota</taxon>
        <taxon>Agaricomycotina</taxon>
        <taxon>Agaricomycetes</taxon>
        <taxon>Agaricomycetidae</taxon>
        <taxon>Agaricales</taxon>
        <taxon>Marasmiineae</taxon>
        <taxon>Mycenaceae</taxon>
        <taxon>Mycena</taxon>
    </lineage>
</organism>
<sequence>MWWLGLGGGPEASSIDFDTAAITVNHWPFDDPTPLKRSYTVFATPQGITDATSAYHAHPVNDLVTKFAHVDGRGWRGNILVLRSAIHSGTKSKYDMGVTDMLERDMYIARGIVKRRNCWGGAQRHSSLYKFYTAVVGVVPMLNLLHLAPNILTAVLHYSDWTDVVHVAHTCKQLRRVAKHLIAHRVAYRIGRILLGPTAARRQLLLPISRAFLKLLHSTHGAIVGSIPLAILSLSRETDYVCEINNINILVPVDFTAPWYQFLLESMHFCWASSRGIRAEYRDHLRSFAVFQRQGMTITVSGTASRSLLGTVFAARLTSQMNILTKNHIYSFYPRLTSERISLPGWCMTAIPNYFTAHIANMPPPLRGQIRVMATNASFIRPCGLECPRLYRVVQEMRGLAAFNFAESEQATLIGLISRPCSLDSLNTSITTVPLLMLQTLPYDIEFLIVNHLVLASLLAYAAVSRRARDRVQGVLRHRVDHLLHYFSVTPRYRNDIWNILDEFHGGLTGSTLLWVTTCNASWYPTDLNIVVGHGGGSRLSTLFLHLNFREKTVRSRMPRVLPRPQMRPVTAYPEGSPWCGETFLFTNSKGRRITVSECAEEMPMRLLLEAEHSLQAGILTSSSLILIYPRHFLRGEAVFRGGGVQRRSAQDRPLDRAGATSRGIRFRTIFR</sequence>
<accession>A0ABQ0LGH3</accession>
<protein>
    <recommendedName>
        <fullName evidence="3">F-box domain-containing protein</fullName>
    </recommendedName>
</protein>